<sequence length="119" mass="12235">MRGNPAERVALSALCDELPALREQCAAEPEDKRLLLTRIEAEARARRPILALLGELLGTGAEDTGAVRGLGAGLPGAGPGRADEERFGCPDGACDRTAVAVPAGPVPHCVLTGLPMSGR</sequence>
<dbReference type="Proteomes" id="UP001049518">
    <property type="component" value="Chromosome"/>
</dbReference>
<gene>
    <name evidence="1" type="ORF">AGRA3207_005575</name>
</gene>
<organism evidence="1 2">
    <name type="scientific">Actinomadura graeca</name>
    <dbReference type="NCBI Taxonomy" id="2750812"/>
    <lineage>
        <taxon>Bacteria</taxon>
        <taxon>Bacillati</taxon>
        <taxon>Actinomycetota</taxon>
        <taxon>Actinomycetes</taxon>
        <taxon>Streptosporangiales</taxon>
        <taxon>Thermomonosporaceae</taxon>
        <taxon>Actinomadura</taxon>
    </lineage>
</organism>
<keyword evidence="2" id="KW-1185">Reference proteome</keyword>
<proteinExistence type="predicted"/>
<dbReference type="RefSeq" id="WP_231329994.1">
    <property type="nucleotide sequence ID" value="NZ_CP059572.1"/>
</dbReference>
<reference evidence="1" key="1">
    <citation type="submission" date="2020-07" db="EMBL/GenBank/DDBJ databases">
        <authorList>
            <person name="Tarantini F.S."/>
            <person name="Hong K.W."/>
            <person name="Chan K.G."/>
        </authorList>
    </citation>
    <scope>NUCLEOTIDE SEQUENCE</scope>
    <source>
        <strain evidence="1">32-07</strain>
    </source>
</reference>
<evidence type="ECO:0000313" key="1">
    <source>
        <dbReference type="EMBL" id="QXJ24285.1"/>
    </source>
</evidence>
<name>A0ABX8QZR5_9ACTN</name>
<evidence type="ECO:0000313" key="2">
    <source>
        <dbReference type="Proteomes" id="UP001049518"/>
    </source>
</evidence>
<protein>
    <submittedName>
        <fullName evidence="1">Uncharacterized protein</fullName>
    </submittedName>
</protein>
<accession>A0ABX8QZR5</accession>
<dbReference type="EMBL" id="CP059572">
    <property type="protein sequence ID" value="QXJ24285.1"/>
    <property type="molecule type" value="Genomic_DNA"/>
</dbReference>